<accession>A0ABZ3IMC8</accession>
<evidence type="ECO:0000313" key="3">
    <source>
        <dbReference type="Proteomes" id="UP000216752"/>
    </source>
</evidence>
<feature type="transmembrane region" description="Helical" evidence="1">
    <location>
        <begin position="87"/>
        <end position="105"/>
    </location>
</feature>
<organism evidence="2 3">
    <name type="scientific">Sporomusa silvacetica DSM 10669</name>
    <dbReference type="NCBI Taxonomy" id="1123289"/>
    <lineage>
        <taxon>Bacteria</taxon>
        <taxon>Bacillati</taxon>
        <taxon>Bacillota</taxon>
        <taxon>Negativicutes</taxon>
        <taxon>Selenomonadales</taxon>
        <taxon>Sporomusaceae</taxon>
        <taxon>Sporomusa</taxon>
    </lineage>
</organism>
<keyword evidence="1" id="KW-0472">Membrane</keyword>
<reference evidence="2" key="1">
    <citation type="submission" date="2024-05" db="EMBL/GenBank/DDBJ databases">
        <title>Isolation and characterization of Sporomusa carbonis sp. nov., a carboxydotrophic hydrogenogen in the genus of Sporomusa isolated from a charcoal burning pile.</title>
        <authorList>
            <person name="Boeer T."/>
            <person name="Rosenbaum F."/>
            <person name="Eysell L."/>
            <person name="Mueller V."/>
            <person name="Daniel R."/>
            <person name="Poehlein A."/>
        </authorList>
    </citation>
    <scope>NUCLEOTIDE SEQUENCE [LARGE SCALE GENOMIC DNA]</scope>
    <source>
        <strain evidence="2">DSM 10669</strain>
    </source>
</reference>
<gene>
    <name evidence="2" type="ORF">SPSIL_027580</name>
</gene>
<dbReference type="Proteomes" id="UP000216752">
    <property type="component" value="Chromosome"/>
</dbReference>
<protein>
    <submittedName>
        <fullName evidence="2">Uncharacterized protein</fullName>
    </submittedName>
</protein>
<keyword evidence="3" id="KW-1185">Reference proteome</keyword>
<feature type="transmembrane region" description="Helical" evidence="1">
    <location>
        <begin position="125"/>
        <end position="144"/>
    </location>
</feature>
<name>A0ABZ3IMC8_9FIRM</name>
<feature type="transmembrane region" description="Helical" evidence="1">
    <location>
        <begin position="62"/>
        <end position="80"/>
    </location>
</feature>
<keyword evidence="1" id="KW-1133">Transmembrane helix</keyword>
<evidence type="ECO:0000313" key="2">
    <source>
        <dbReference type="EMBL" id="XFO66599.1"/>
    </source>
</evidence>
<feature type="transmembrane region" description="Helical" evidence="1">
    <location>
        <begin position="164"/>
        <end position="188"/>
    </location>
</feature>
<feature type="transmembrane region" description="Helical" evidence="1">
    <location>
        <begin position="34"/>
        <end position="56"/>
    </location>
</feature>
<dbReference type="EMBL" id="CP155573">
    <property type="protein sequence ID" value="XFO66599.1"/>
    <property type="molecule type" value="Genomic_DNA"/>
</dbReference>
<evidence type="ECO:0000256" key="1">
    <source>
        <dbReference type="SAM" id="Phobius"/>
    </source>
</evidence>
<sequence length="190" mass="20947">MFSLVGSLTFYINKKITSYNNSSSSTIRAKRGNCLLWVEFLVTFIMMTGLFCTMSVKLSGTLIILLGAVIYGLLTDFVTFTPETIELLILLSLISELGGRILRIYLTENLPVSRDFSINSPVCHFGGILASDALFGSVLGFLLWELVAGKTLLPHSDTVSQGLLRLIGVAVIRFVCGITMIVIIHLYIFR</sequence>
<proteinExistence type="predicted"/>
<keyword evidence="1" id="KW-0812">Transmembrane</keyword>